<evidence type="ECO:0000313" key="1">
    <source>
        <dbReference type="EMBL" id="RZU47527.1"/>
    </source>
</evidence>
<keyword evidence="2" id="KW-1185">Reference proteome</keyword>
<dbReference type="Proteomes" id="UP000292423">
    <property type="component" value="Unassembled WGS sequence"/>
</dbReference>
<gene>
    <name evidence="1" type="ORF">EV700_0490</name>
</gene>
<sequence>MSSADRIANAEAALLELMMFFIRHSLPGWPAKLSTILELLRAQQIHEALDEWSRFPLMGEYGLMQVEVTYEYGYRAEDYDAEQAHFRRLLDQYLLTMNNLRLYLRSGVTRPLVEIYLDR</sequence>
<protein>
    <submittedName>
        <fullName evidence="1">Uncharacterized protein</fullName>
    </submittedName>
</protein>
<name>A0A4Q7ZAC2_9GAMM</name>
<accession>A0A4Q7ZAC2</accession>
<proteinExistence type="predicted"/>
<evidence type="ECO:0000313" key="2">
    <source>
        <dbReference type="Proteomes" id="UP000292423"/>
    </source>
</evidence>
<reference evidence="1 2" key="1">
    <citation type="submission" date="2019-02" db="EMBL/GenBank/DDBJ databases">
        <title>Genomic Encyclopedia of Type Strains, Phase IV (KMG-IV): sequencing the most valuable type-strain genomes for metagenomic binning, comparative biology and taxonomic classification.</title>
        <authorList>
            <person name="Goeker M."/>
        </authorList>
    </citation>
    <scope>NUCLEOTIDE SEQUENCE [LARGE SCALE GENOMIC DNA]</scope>
    <source>
        <strain evidence="1 2">DSM 105135</strain>
    </source>
</reference>
<comment type="caution">
    <text evidence="1">The sequence shown here is derived from an EMBL/GenBank/DDBJ whole genome shotgun (WGS) entry which is preliminary data.</text>
</comment>
<dbReference type="EMBL" id="SHKX01000010">
    <property type="protein sequence ID" value="RZU47527.1"/>
    <property type="molecule type" value="Genomic_DNA"/>
</dbReference>
<dbReference type="AlphaFoldDB" id="A0A4Q7ZAC2"/>
<organism evidence="1 2">
    <name type="scientific">Fluviicoccus keumensis</name>
    <dbReference type="NCBI Taxonomy" id="1435465"/>
    <lineage>
        <taxon>Bacteria</taxon>
        <taxon>Pseudomonadati</taxon>
        <taxon>Pseudomonadota</taxon>
        <taxon>Gammaproteobacteria</taxon>
        <taxon>Moraxellales</taxon>
        <taxon>Moraxellaceae</taxon>
        <taxon>Fluviicoccus</taxon>
    </lineage>
</organism>
<dbReference type="RefSeq" id="WP_130410763.1">
    <property type="nucleotide sequence ID" value="NZ_SHKX01000010.1"/>
</dbReference>
<dbReference type="OrthoDB" id="9553667at2"/>